<dbReference type="Proteomes" id="UP000285517">
    <property type="component" value="Chromosome"/>
</dbReference>
<evidence type="ECO:0000313" key="4">
    <source>
        <dbReference type="Proteomes" id="UP000285517"/>
    </source>
</evidence>
<evidence type="ECO:0000256" key="2">
    <source>
        <dbReference type="SAM" id="Phobius"/>
    </source>
</evidence>
<evidence type="ECO:0000256" key="1">
    <source>
        <dbReference type="SAM" id="MobiDB-lite"/>
    </source>
</evidence>
<keyword evidence="2" id="KW-1133">Transmembrane helix</keyword>
<organism evidence="3 4">
    <name type="scientific">Aequorivita ciconiae</name>
    <dbReference type="NCBI Taxonomy" id="2494375"/>
    <lineage>
        <taxon>Bacteria</taxon>
        <taxon>Pseudomonadati</taxon>
        <taxon>Bacteroidota</taxon>
        <taxon>Flavobacteriia</taxon>
        <taxon>Flavobacteriales</taxon>
        <taxon>Flavobacteriaceae</taxon>
        <taxon>Aequorivita</taxon>
    </lineage>
</organism>
<dbReference type="KEGG" id="aev:EI546_03145"/>
<reference evidence="3 4" key="1">
    <citation type="submission" date="2019-01" db="EMBL/GenBank/DDBJ databases">
        <title>Complete genome sequencing of Aequorivita sp. H23M31.</title>
        <authorList>
            <person name="Bae J.-W."/>
        </authorList>
    </citation>
    <scope>NUCLEOTIDE SEQUENCE [LARGE SCALE GENOMIC DNA]</scope>
    <source>
        <strain evidence="3 4">H23M31</strain>
    </source>
</reference>
<sequence length="394" mass="45025">MINCIMSEGKKPINYSKAKWFKRKRYYIPAIILHLFIAFRLFLPFWIENKVNKTLAELPGYQGQVSDIDVSIFNGTYSIKGMTLKKDSAKTEIPYIKLPHILIAFDWEALKEGKLASKIQIQNAELTYVLEDWKDIDNKTQTKDWKNVWTKLVPLDINQIEIHSGKVLFIPSSLHPEKFLGLQDLTLSATNLQSVIEKERILPSPIEVNGISNGNGKFHLEGNMNLQKEIPEMDLSFSLENADIEALNSFTSTYGGFYFAKGKMDIMGEADISKANFKGYIKPIINNSEVIKTEDDFTENLWQGFVLLFSDILKHTGSEPLTTKISVETGLGHSEMGTWATIIDSFNQSWIQVFNEKIIAENTVKKTPLSRKELQKQLQEQKAKRKKELRPKKG</sequence>
<feature type="region of interest" description="Disordered" evidence="1">
    <location>
        <begin position="370"/>
        <end position="394"/>
    </location>
</feature>
<feature type="compositionally biased region" description="Basic residues" evidence="1">
    <location>
        <begin position="383"/>
        <end position="394"/>
    </location>
</feature>
<protein>
    <submittedName>
        <fullName evidence="3">DUF748 domain-containing protein</fullName>
    </submittedName>
</protein>
<dbReference type="OrthoDB" id="9771783at2"/>
<dbReference type="RefSeq" id="WP_128249182.1">
    <property type="nucleotide sequence ID" value="NZ_CP034951.1"/>
</dbReference>
<evidence type="ECO:0000313" key="3">
    <source>
        <dbReference type="EMBL" id="QAA80787.1"/>
    </source>
</evidence>
<keyword evidence="2" id="KW-0472">Membrane</keyword>
<feature type="compositionally biased region" description="Basic and acidic residues" evidence="1">
    <location>
        <begin position="370"/>
        <end position="382"/>
    </location>
</feature>
<feature type="transmembrane region" description="Helical" evidence="2">
    <location>
        <begin position="26"/>
        <end position="47"/>
    </location>
</feature>
<keyword evidence="4" id="KW-1185">Reference proteome</keyword>
<dbReference type="AlphaFoldDB" id="A0A410G0J0"/>
<proteinExistence type="predicted"/>
<accession>A0A410G0J0</accession>
<gene>
    <name evidence="3" type="ORF">EI546_03145</name>
</gene>
<dbReference type="InterPro" id="IPR008023">
    <property type="entry name" value="DUF748"/>
</dbReference>
<keyword evidence="2" id="KW-0812">Transmembrane</keyword>
<name>A0A410G0J0_9FLAO</name>
<dbReference type="Pfam" id="PF05359">
    <property type="entry name" value="DUF748"/>
    <property type="match status" value="1"/>
</dbReference>
<dbReference type="EMBL" id="CP034951">
    <property type="protein sequence ID" value="QAA80787.1"/>
    <property type="molecule type" value="Genomic_DNA"/>
</dbReference>